<evidence type="ECO:0000256" key="3">
    <source>
        <dbReference type="ARBA" id="ARBA00023054"/>
    </source>
</evidence>
<keyword evidence="5" id="KW-0964">Secreted</keyword>
<dbReference type="PANTHER" id="PTHR30288:SF0">
    <property type="entry name" value="FLAGELLAR HOOK-ASSOCIATED PROTEIN 2"/>
    <property type="match status" value="1"/>
</dbReference>
<dbReference type="InterPro" id="IPR003481">
    <property type="entry name" value="FliD_N"/>
</dbReference>
<evidence type="ECO:0000256" key="4">
    <source>
        <dbReference type="ARBA" id="ARBA00023143"/>
    </source>
</evidence>
<comment type="subunit">
    <text evidence="2 5">Homopentamer.</text>
</comment>
<dbReference type="EMBL" id="AP024110">
    <property type="protein sequence ID" value="BCM25484.1"/>
    <property type="molecule type" value="Genomic_DNA"/>
</dbReference>
<protein>
    <recommendedName>
        <fullName evidence="5">Flagellar hook-associated protein 2</fullName>
        <shortName evidence="5">HAP2</shortName>
    </recommendedName>
    <alternativeName>
        <fullName evidence="5">Flagellar cap protein</fullName>
    </alternativeName>
</protein>
<evidence type="ECO:0000259" key="7">
    <source>
        <dbReference type="Pfam" id="PF07195"/>
    </source>
</evidence>
<dbReference type="AlphaFoldDB" id="A0A8D5JWV1"/>
<evidence type="ECO:0000313" key="9">
    <source>
        <dbReference type="Proteomes" id="UP000826722"/>
    </source>
</evidence>
<dbReference type="GO" id="GO:0009424">
    <property type="term" value="C:bacterial-type flagellum hook"/>
    <property type="evidence" value="ECO:0007669"/>
    <property type="project" value="UniProtKB-UniRule"/>
</dbReference>
<dbReference type="KEGG" id="mpau:ZMTM_17430"/>
<proteinExistence type="inferred from homology"/>
<organism evidence="8 9">
    <name type="scientific">Methyloradius palustris</name>
    <dbReference type="NCBI Taxonomy" id="2778876"/>
    <lineage>
        <taxon>Bacteria</taxon>
        <taxon>Pseudomonadati</taxon>
        <taxon>Pseudomonadota</taxon>
        <taxon>Betaproteobacteria</taxon>
        <taxon>Nitrosomonadales</taxon>
        <taxon>Methylophilaceae</taxon>
        <taxon>Methyloradius</taxon>
    </lineage>
</organism>
<feature type="domain" description="Flagellar hook-associated protein 2 C-terminal" evidence="7">
    <location>
        <begin position="244"/>
        <end position="398"/>
    </location>
</feature>
<dbReference type="InterPro" id="IPR040026">
    <property type="entry name" value="FliD"/>
</dbReference>
<evidence type="ECO:0000256" key="1">
    <source>
        <dbReference type="ARBA" id="ARBA00009764"/>
    </source>
</evidence>
<dbReference type="Pfam" id="PF07195">
    <property type="entry name" value="FliD_C"/>
    <property type="match status" value="2"/>
</dbReference>
<dbReference type="GO" id="GO:0009421">
    <property type="term" value="C:bacterial-type flagellum filament cap"/>
    <property type="evidence" value="ECO:0007669"/>
    <property type="project" value="InterPro"/>
</dbReference>
<dbReference type="RefSeq" id="WP_221763568.1">
    <property type="nucleotide sequence ID" value="NZ_AP024110.1"/>
</dbReference>
<evidence type="ECO:0000313" key="8">
    <source>
        <dbReference type="EMBL" id="BCM25484.1"/>
    </source>
</evidence>
<comment type="function">
    <text evidence="5">Required for morphogenesis and for the elongation of the flagellar filament by facilitating polymerization of the flagellin monomers at the tip of growing filament. Forms a capping structure, which prevents flagellin subunits (transported through the central channel of the flagellum) from leaking out without polymerization at the distal end.</text>
</comment>
<keyword evidence="4 5" id="KW-0975">Bacterial flagellum</keyword>
<evidence type="ECO:0000259" key="6">
    <source>
        <dbReference type="Pfam" id="PF02465"/>
    </source>
</evidence>
<keyword evidence="9" id="KW-1185">Reference proteome</keyword>
<dbReference type="InterPro" id="IPR010809">
    <property type="entry name" value="FliD_C"/>
</dbReference>
<feature type="domain" description="Flagellar hook-associated protein 2 C-terminal" evidence="7">
    <location>
        <begin position="578"/>
        <end position="647"/>
    </location>
</feature>
<name>A0A8D5JWV1_9PROT</name>
<dbReference type="PANTHER" id="PTHR30288">
    <property type="entry name" value="FLAGELLAR CAP/ASSEMBLY PROTEIN FLID"/>
    <property type="match status" value="1"/>
</dbReference>
<keyword evidence="3" id="KW-0175">Coiled coil</keyword>
<dbReference type="GO" id="GO:0005576">
    <property type="term" value="C:extracellular region"/>
    <property type="evidence" value="ECO:0007669"/>
    <property type="project" value="UniProtKB-SubCell"/>
</dbReference>
<gene>
    <name evidence="8" type="ORF">ZMTM_17430</name>
</gene>
<dbReference type="Proteomes" id="UP000826722">
    <property type="component" value="Chromosome"/>
</dbReference>
<sequence length="665" mass="66856">MTSPVTSSGSASGLDVNSIVSALVNADKGTLNNLTAQKTAYNSKLSAIGTLKSALATYQTAMSGLTSASKFNAQVVTAGDTSVFTATASGSASVSNYAITVSQLAQPQKIALAGFANTTDVVGTGTLNISFGSYASGTNTFTSNTSKPGVSITIDSSNNTLAGVRDAINAANAGVTATIVNDGSASGNRLVITSKDSGLENTIKISVADTSDGSNTDASGLSQLAYDPTATSGAGKNLSEMQAAKNALLNIDGIAVSKSSNTITDAIDGVTLNLLKTSSGVPVSLSVSNDSTTVQASVTAFVNAYNALDKTIRGLTSYDATTQVAGLLLGDSTVNNIASQLKASVTQSLGTDTLSSLSQIGVAFQRDGSLAVDSTKLQSAITNNFGSISALFTAAGKATDQLVTYTSSTDKTQAGNYAVTVSQLATKGSLQASSAPNLTITQGANDQVNLTVNGVSYSLTLTAGIYATTQDLINELQTRLTQAGAAAQVSNNAGTLKITSNNYGSGSAVAVTGGSGATDLFGGSPTATTGLDVAGTINGVAAIGAGQTLTGAFGDASQGLKINIADGTLGARGTINFTLGFASQLNTFTTNLLSSSGALSTKTDGINTSIDRLNDQMDAENTRLTKLEASYRAQYTALDTLISSMNATSSYLTQQIAQFTANSKS</sequence>
<comment type="subcellular location">
    <subcellularLocation>
        <location evidence="5">Secreted</location>
    </subcellularLocation>
    <subcellularLocation>
        <location evidence="5">Bacterial flagellum</location>
    </subcellularLocation>
</comment>
<evidence type="ECO:0000256" key="5">
    <source>
        <dbReference type="RuleBase" id="RU362066"/>
    </source>
</evidence>
<reference evidence="8" key="1">
    <citation type="journal article" date="2021" name="Arch. Microbiol.">
        <title>Methyloradius palustris gen. nov., sp. nov., a methanol-oxidizing bacterium isolated from snow.</title>
        <authorList>
            <person name="Miyadera T."/>
            <person name="Kojima H."/>
            <person name="Fukui M."/>
        </authorList>
    </citation>
    <scope>NUCLEOTIDE SEQUENCE</scope>
    <source>
        <strain evidence="8">Zm11</strain>
    </source>
</reference>
<accession>A0A8D5JWV1</accession>
<comment type="similarity">
    <text evidence="1 5">Belongs to the FliD family.</text>
</comment>
<dbReference type="GO" id="GO:0071973">
    <property type="term" value="P:bacterial-type flagellum-dependent cell motility"/>
    <property type="evidence" value="ECO:0007669"/>
    <property type="project" value="TreeGrafter"/>
</dbReference>
<dbReference type="GO" id="GO:0007155">
    <property type="term" value="P:cell adhesion"/>
    <property type="evidence" value="ECO:0007669"/>
    <property type="project" value="InterPro"/>
</dbReference>
<dbReference type="Pfam" id="PF02465">
    <property type="entry name" value="FliD_N"/>
    <property type="match status" value="1"/>
</dbReference>
<feature type="domain" description="Flagellar hook-associated protein 2 N-terminal" evidence="6">
    <location>
        <begin position="12"/>
        <end position="108"/>
    </location>
</feature>
<evidence type="ECO:0000256" key="2">
    <source>
        <dbReference type="ARBA" id="ARBA00011255"/>
    </source>
</evidence>